<comment type="caution">
    <text evidence="4">The sequence shown here is derived from an EMBL/GenBank/DDBJ whole genome shotgun (WGS) entry which is preliminary data.</text>
</comment>
<keyword evidence="2" id="KW-1277">Toxin-antitoxin system</keyword>
<evidence type="ECO:0008006" key="6">
    <source>
        <dbReference type="Google" id="ProtNLM"/>
    </source>
</evidence>
<name>A0A8H9FQG0_9MICO</name>
<dbReference type="InterPro" id="IPR003477">
    <property type="entry name" value="PemK-like"/>
</dbReference>
<dbReference type="InterPro" id="IPR011067">
    <property type="entry name" value="Plasmid_toxin/cell-grow_inhib"/>
</dbReference>
<gene>
    <name evidence="4" type="ORF">GCM10011314_06000</name>
</gene>
<dbReference type="Proteomes" id="UP000628079">
    <property type="component" value="Unassembled WGS sequence"/>
</dbReference>
<comment type="similarity">
    <text evidence="1">Belongs to the PemK/MazF family.</text>
</comment>
<sequence>MPSRATAYGRLSVSVSVRRMASYPGDYDGPLELRYAPEVDGEPDAGEVVWAHVPFEEDPSRGKDRPVLVVGRDGRWVLGMQLTSQDHDRDAAQEERAGRYWVDIGVGGWDGARRPSEVRVNRVVRIDPETIRREGAVLDRARWDDVVAGHRTHPHAQVAGAPRTTTGPRRTPLTRLRDLFRRG</sequence>
<evidence type="ECO:0000313" key="5">
    <source>
        <dbReference type="Proteomes" id="UP000628079"/>
    </source>
</evidence>
<dbReference type="Gene3D" id="2.30.30.110">
    <property type="match status" value="1"/>
</dbReference>
<reference evidence="4" key="2">
    <citation type="submission" date="2020-09" db="EMBL/GenBank/DDBJ databases">
        <authorList>
            <person name="Sun Q."/>
            <person name="Zhou Y."/>
        </authorList>
    </citation>
    <scope>NUCLEOTIDE SEQUENCE</scope>
    <source>
        <strain evidence="4">CGMCC 1.10749</strain>
    </source>
</reference>
<dbReference type="GO" id="GO:0003677">
    <property type="term" value="F:DNA binding"/>
    <property type="evidence" value="ECO:0007669"/>
    <property type="project" value="InterPro"/>
</dbReference>
<proteinExistence type="inferred from homology"/>
<organism evidence="4 5">
    <name type="scientific">Knoellia flava</name>
    <dbReference type="NCBI Taxonomy" id="913969"/>
    <lineage>
        <taxon>Bacteria</taxon>
        <taxon>Bacillati</taxon>
        <taxon>Actinomycetota</taxon>
        <taxon>Actinomycetes</taxon>
        <taxon>Micrococcales</taxon>
        <taxon>Intrasporangiaceae</taxon>
        <taxon>Knoellia</taxon>
    </lineage>
</organism>
<accession>A0A8H9FQG0</accession>
<reference evidence="4" key="1">
    <citation type="journal article" date="2014" name="Int. J. Syst. Evol. Microbiol.">
        <title>Complete genome sequence of Corynebacterium casei LMG S-19264T (=DSM 44701T), isolated from a smear-ripened cheese.</title>
        <authorList>
            <consortium name="US DOE Joint Genome Institute (JGI-PGF)"/>
            <person name="Walter F."/>
            <person name="Albersmeier A."/>
            <person name="Kalinowski J."/>
            <person name="Ruckert C."/>
        </authorList>
    </citation>
    <scope>NUCLEOTIDE SEQUENCE</scope>
    <source>
        <strain evidence="4">CGMCC 1.10749</strain>
    </source>
</reference>
<dbReference type="SUPFAM" id="SSF50118">
    <property type="entry name" value="Cell growth inhibitor/plasmid maintenance toxic component"/>
    <property type="match status" value="1"/>
</dbReference>
<evidence type="ECO:0000256" key="3">
    <source>
        <dbReference type="SAM" id="MobiDB-lite"/>
    </source>
</evidence>
<evidence type="ECO:0000256" key="2">
    <source>
        <dbReference type="ARBA" id="ARBA00022649"/>
    </source>
</evidence>
<dbReference type="EMBL" id="BMEA01000001">
    <property type="protein sequence ID" value="GGB69514.1"/>
    <property type="molecule type" value="Genomic_DNA"/>
</dbReference>
<protein>
    <recommendedName>
        <fullName evidence="6">Growth inhibitor PemK</fullName>
    </recommendedName>
</protein>
<dbReference type="Pfam" id="PF02452">
    <property type="entry name" value="PemK_toxin"/>
    <property type="match status" value="1"/>
</dbReference>
<evidence type="ECO:0000313" key="4">
    <source>
        <dbReference type="EMBL" id="GGB69514.1"/>
    </source>
</evidence>
<dbReference type="AlphaFoldDB" id="A0A8H9FQG0"/>
<feature type="region of interest" description="Disordered" evidence="3">
    <location>
        <begin position="152"/>
        <end position="171"/>
    </location>
</feature>
<feature type="compositionally biased region" description="Low complexity" evidence="3">
    <location>
        <begin position="162"/>
        <end position="171"/>
    </location>
</feature>
<evidence type="ECO:0000256" key="1">
    <source>
        <dbReference type="ARBA" id="ARBA00007521"/>
    </source>
</evidence>